<evidence type="ECO:0000313" key="2">
    <source>
        <dbReference type="EMBL" id="GDY29420.1"/>
    </source>
</evidence>
<accession>A0A4D4J2N6</accession>
<comment type="caution">
    <text evidence="2">The sequence shown here is derived from an EMBL/GenBank/DDBJ whole genome shotgun (WGS) entry which is preliminary data.</text>
</comment>
<dbReference type="Pfam" id="PF19054">
    <property type="entry name" value="DUF5753"/>
    <property type="match status" value="1"/>
</dbReference>
<dbReference type="AlphaFoldDB" id="A0A4D4J2N6"/>
<evidence type="ECO:0000313" key="3">
    <source>
        <dbReference type="Proteomes" id="UP000298860"/>
    </source>
</evidence>
<evidence type="ECO:0000259" key="1">
    <source>
        <dbReference type="Pfam" id="PF19054"/>
    </source>
</evidence>
<protein>
    <recommendedName>
        <fullName evidence="1">DUF5753 domain-containing protein</fullName>
    </recommendedName>
</protein>
<feature type="domain" description="DUF5753" evidence="1">
    <location>
        <begin position="2"/>
        <end position="71"/>
    </location>
</feature>
<proteinExistence type="predicted"/>
<sequence>MVPLEAGAHPGLENGFTILTLPEPYGDKGYVEGIEGAIYLEEQEHVRRCTLRFGILTSTALGVSASLEVIKAVLHDYQ</sequence>
<gene>
    <name evidence="2" type="ORF">GTS_10530</name>
</gene>
<dbReference type="EMBL" id="BJFL01000003">
    <property type="protein sequence ID" value="GDY29420.1"/>
    <property type="molecule type" value="Genomic_DNA"/>
</dbReference>
<reference evidence="3" key="1">
    <citation type="submission" date="2019-04" db="EMBL/GenBank/DDBJ databases">
        <title>Draft genome sequence of Pseudonocardiaceae bacterium SL3-2-4.</title>
        <authorList>
            <person name="Ningsih F."/>
            <person name="Yokota A."/>
            <person name="Sakai Y."/>
            <person name="Nanatani K."/>
            <person name="Yabe S."/>
            <person name="Oetari A."/>
            <person name="Sjamsuridzal W."/>
        </authorList>
    </citation>
    <scope>NUCLEOTIDE SEQUENCE [LARGE SCALE GENOMIC DNA]</scope>
    <source>
        <strain evidence="3">SL3-2-4</strain>
    </source>
</reference>
<dbReference type="Proteomes" id="UP000298860">
    <property type="component" value="Unassembled WGS sequence"/>
</dbReference>
<organism evidence="2 3">
    <name type="scientific">Gandjariella thermophila</name>
    <dbReference type="NCBI Taxonomy" id="1931992"/>
    <lineage>
        <taxon>Bacteria</taxon>
        <taxon>Bacillati</taxon>
        <taxon>Actinomycetota</taxon>
        <taxon>Actinomycetes</taxon>
        <taxon>Pseudonocardiales</taxon>
        <taxon>Pseudonocardiaceae</taxon>
        <taxon>Gandjariella</taxon>
    </lineage>
</organism>
<name>A0A4D4J2N6_9PSEU</name>
<keyword evidence="3" id="KW-1185">Reference proteome</keyword>
<dbReference type="InterPro" id="IPR043917">
    <property type="entry name" value="DUF5753"/>
</dbReference>